<dbReference type="RefSeq" id="WP_139979949.1">
    <property type="nucleotide sequence ID" value="NZ_CP041046.1"/>
</dbReference>
<protein>
    <submittedName>
        <fullName evidence="1">Uncharacterized protein</fullName>
    </submittedName>
</protein>
<accession>A0A4Y5Z061</accession>
<gene>
    <name evidence="1" type="ORF">FIV34_04125</name>
</gene>
<name>A0A4Y5Z061_9GAMM</name>
<sequence>MQLTTTLVAEWNFTHNGDFERASTMALATMREQAIVDVDDLQRLLDQVLEPFSCSPMAGDVSFAFLQAPAPVTA</sequence>
<dbReference type="AlphaFoldDB" id="A0A4Y5Z061"/>
<dbReference type="EMBL" id="CP041046">
    <property type="protein sequence ID" value="QDE38444.1"/>
    <property type="molecule type" value="Genomic_DNA"/>
</dbReference>
<dbReference type="KEGG" id="lpy:FIV34_04125"/>
<reference evidence="1 2" key="1">
    <citation type="submission" date="2019-06" db="EMBL/GenBank/DDBJ databases">
        <title>A complete genome sequence for Luteibacter pinisoli MAH-14.</title>
        <authorList>
            <person name="Baltrus D.A."/>
        </authorList>
    </citation>
    <scope>NUCLEOTIDE SEQUENCE [LARGE SCALE GENOMIC DNA]</scope>
    <source>
        <strain evidence="1 2">MAH-14</strain>
    </source>
</reference>
<dbReference type="Proteomes" id="UP000316093">
    <property type="component" value="Chromosome"/>
</dbReference>
<proteinExistence type="predicted"/>
<evidence type="ECO:0000313" key="2">
    <source>
        <dbReference type="Proteomes" id="UP000316093"/>
    </source>
</evidence>
<evidence type="ECO:0000313" key="1">
    <source>
        <dbReference type="EMBL" id="QDE38444.1"/>
    </source>
</evidence>
<organism evidence="1 2">
    <name type="scientific">Luteibacter pinisoli</name>
    <dbReference type="NCBI Taxonomy" id="2589080"/>
    <lineage>
        <taxon>Bacteria</taxon>
        <taxon>Pseudomonadati</taxon>
        <taxon>Pseudomonadota</taxon>
        <taxon>Gammaproteobacteria</taxon>
        <taxon>Lysobacterales</taxon>
        <taxon>Rhodanobacteraceae</taxon>
        <taxon>Luteibacter</taxon>
    </lineage>
</organism>
<keyword evidence="2" id="KW-1185">Reference proteome</keyword>